<reference evidence="2 3" key="2">
    <citation type="submission" date="2018-11" db="EMBL/GenBank/DDBJ databases">
        <authorList>
            <consortium name="Pathogen Informatics"/>
        </authorList>
    </citation>
    <scope>NUCLEOTIDE SEQUENCE [LARGE SCALE GENOMIC DNA]</scope>
    <source>
        <strain evidence="2 3">Egypt</strain>
    </source>
</reference>
<feature type="region of interest" description="Disordered" evidence="1">
    <location>
        <begin position="77"/>
        <end position="120"/>
    </location>
</feature>
<sequence>MPPDKLRRSYNRVDATALVSGAANMNWQSQSTDLNQTWGQIRGNLLTLTEEFVTLRRLLRRGRGSLPFPTASGLEECAQSTASAEAPPTKIVDDKKRLERRRANNNVRPTSSESHAATEIEAGSPVPIQTLPEPPVSLSNGNTRSYARVAAATHAPNSAVTSVIERRLTQRASRWPPQPQVRLNYTTGHRRNDEGPEPTLVGGMTMVTDNRKDRPDDVVPTQLETGKEMWATVARRASVDVIPSTVFQRLRTKSMPATKNEEGTRLQ</sequence>
<dbReference type="AlphaFoldDB" id="A0A183B143"/>
<keyword evidence="3" id="KW-1185">Reference proteome</keyword>
<protein>
    <submittedName>
        <fullName evidence="2 4">Uncharacterized protein</fullName>
    </submittedName>
</protein>
<evidence type="ECO:0000256" key="1">
    <source>
        <dbReference type="SAM" id="MobiDB-lite"/>
    </source>
</evidence>
<name>A0A183B143_9TREM</name>
<feature type="region of interest" description="Disordered" evidence="1">
    <location>
        <begin position="178"/>
        <end position="217"/>
    </location>
</feature>
<evidence type="ECO:0000313" key="4">
    <source>
        <dbReference type="WBParaSite" id="ECPE_0001296601-mRNA-1"/>
    </source>
</evidence>
<organism evidence="4">
    <name type="scientific">Echinostoma caproni</name>
    <dbReference type="NCBI Taxonomy" id="27848"/>
    <lineage>
        <taxon>Eukaryota</taxon>
        <taxon>Metazoa</taxon>
        <taxon>Spiralia</taxon>
        <taxon>Lophotrochozoa</taxon>
        <taxon>Platyhelminthes</taxon>
        <taxon>Trematoda</taxon>
        <taxon>Digenea</taxon>
        <taxon>Plagiorchiida</taxon>
        <taxon>Echinostomata</taxon>
        <taxon>Echinostomatoidea</taxon>
        <taxon>Echinostomatidae</taxon>
        <taxon>Echinostoma</taxon>
    </lineage>
</organism>
<reference evidence="4" key="1">
    <citation type="submission" date="2016-06" db="UniProtKB">
        <authorList>
            <consortium name="WormBaseParasite"/>
        </authorList>
    </citation>
    <scope>IDENTIFICATION</scope>
</reference>
<proteinExistence type="predicted"/>
<evidence type="ECO:0000313" key="2">
    <source>
        <dbReference type="EMBL" id="VDP90200.1"/>
    </source>
</evidence>
<gene>
    <name evidence="2" type="ORF">ECPE_LOCUS12928</name>
</gene>
<dbReference type="WBParaSite" id="ECPE_0001296601-mRNA-1">
    <property type="protein sequence ID" value="ECPE_0001296601-mRNA-1"/>
    <property type="gene ID" value="ECPE_0001296601"/>
</dbReference>
<accession>A0A183B143</accession>
<dbReference type="EMBL" id="UZAN01053926">
    <property type="protein sequence ID" value="VDP90200.1"/>
    <property type="molecule type" value="Genomic_DNA"/>
</dbReference>
<dbReference type="Proteomes" id="UP000272942">
    <property type="component" value="Unassembled WGS sequence"/>
</dbReference>
<feature type="compositionally biased region" description="Polar residues" evidence="1">
    <location>
        <begin position="104"/>
        <end position="115"/>
    </location>
</feature>
<evidence type="ECO:0000313" key="3">
    <source>
        <dbReference type="Proteomes" id="UP000272942"/>
    </source>
</evidence>